<comment type="caution">
    <text evidence="2">The sequence shown here is derived from an EMBL/GenBank/DDBJ whole genome shotgun (WGS) entry which is preliminary data.</text>
</comment>
<proteinExistence type="predicted"/>
<dbReference type="RefSeq" id="WP_121201857.1">
    <property type="nucleotide sequence ID" value="NZ_RBKU01000001.1"/>
</dbReference>
<evidence type="ECO:0000313" key="2">
    <source>
        <dbReference type="EMBL" id="RKR80405.1"/>
    </source>
</evidence>
<dbReference type="AlphaFoldDB" id="A0A495IUI1"/>
<evidence type="ECO:0008006" key="4">
    <source>
        <dbReference type="Google" id="ProtNLM"/>
    </source>
</evidence>
<gene>
    <name evidence="2" type="ORF">BDD43_0511</name>
</gene>
<keyword evidence="1" id="KW-0732">Signal</keyword>
<sequence>MKRKLAHCVIMGLLILISNQSFAQKTTVDAAPITIENYYKIKWGYADEFIALWKKNHYPLLKKLLEKGDVLSIKAESPIIHSSEDSRWDFKVTLTFKTEHLAFDYSITEPFKKQLFPDQDSYQKAEQHRFELVIAHWDVPVESVALP</sequence>
<feature type="signal peptide" evidence="1">
    <location>
        <begin position="1"/>
        <end position="23"/>
    </location>
</feature>
<accession>A0A495IUI1</accession>
<feature type="chain" id="PRO_5019719791" description="EthD domain-containing protein" evidence="1">
    <location>
        <begin position="24"/>
        <end position="147"/>
    </location>
</feature>
<keyword evidence="3" id="KW-1185">Reference proteome</keyword>
<evidence type="ECO:0000313" key="3">
    <source>
        <dbReference type="Proteomes" id="UP000268007"/>
    </source>
</evidence>
<dbReference type="Proteomes" id="UP000268007">
    <property type="component" value="Unassembled WGS sequence"/>
</dbReference>
<dbReference type="EMBL" id="RBKU01000001">
    <property type="protein sequence ID" value="RKR80405.1"/>
    <property type="molecule type" value="Genomic_DNA"/>
</dbReference>
<organism evidence="2 3">
    <name type="scientific">Mucilaginibacter gracilis</name>
    <dbReference type="NCBI Taxonomy" id="423350"/>
    <lineage>
        <taxon>Bacteria</taxon>
        <taxon>Pseudomonadati</taxon>
        <taxon>Bacteroidota</taxon>
        <taxon>Sphingobacteriia</taxon>
        <taxon>Sphingobacteriales</taxon>
        <taxon>Sphingobacteriaceae</taxon>
        <taxon>Mucilaginibacter</taxon>
    </lineage>
</organism>
<name>A0A495IUI1_9SPHI</name>
<evidence type="ECO:0000256" key="1">
    <source>
        <dbReference type="SAM" id="SignalP"/>
    </source>
</evidence>
<reference evidence="2 3" key="1">
    <citation type="submission" date="2018-10" db="EMBL/GenBank/DDBJ databases">
        <title>Genomic Encyclopedia of Archaeal and Bacterial Type Strains, Phase II (KMG-II): from individual species to whole genera.</title>
        <authorList>
            <person name="Goeker M."/>
        </authorList>
    </citation>
    <scope>NUCLEOTIDE SEQUENCE [LARGE SCALE GENOMIC DNA]</scope>
    <source>
        <strain evidence="2 3">DSM 18602</strain>
    </source>
</reference>
<dbReference type="OrthoDB" id="980892at2"/>
<protein>
    <recommendedName>
        <fullName evidence="4">EthD domain-containing protein</fullName>
    </recommendedName>
</protein>